<keyword evidence="2 9" id="KW-0548">Nucleotidyltransferase</keyword>
<dbReference type="SUPFAM" id="SSF52113">
    <property type="entry name" value="BRCT domain"/>
    <property type="match status" value="1"/>
</dbReference>
<dbReference type="InterPro" id="IPR036420">
    <property type="entry name" value="BRCT_dom_sf"/>
</dbReference>
<dbReference type="InterPro" id="IPR012337">
    <property type="entry name" value="RNaseH-like_sf"/>
</dbReference>
<dbReference type="Gene3D" id="3.40.50.10190">
    <property type="entry name" value="BRCT domain"/>
    <property type="match status" value="1"/>
</dbReference>
<dbReference type="SUPFAM" id="SSF53098">
    <property type="entry name" value="Ribonuclease H-like"/>
    <property type="match status" value="1"/>
</dbReference>
<dbReference type="CDD" id="cd06130">
    <property type="entry name" value="DNA_pol_III_epsilon_like"/>
    <property type="match status" value="1"/>
</dbReference>
<dbReference type="AlphaFoldDB" id="A0A0Z8ISQ5"/>
<dbReference type="Pfam" id="PF00929">
    <property type="entry name" value="RNase_T"/>
    <property type="match status" value="1"/>
</dbReference>
<dbReference type="Gene3D" id="3.30.420.10">
    <property type="entry name" value="Ribonuclease H-like superfamily/Ribonuclease H"/>
    <property type="match status" value="1"/>
</dbReference>
<dbReference type="RefSeq" id="WP_044758988.1">
    <property type="nucleotide sequence ID" value="NZ_CEFC01000003.1"/>
</dbReference>
<keyword evidence="5 9" id="KW-0378">Hydrolase</keyword>
<accession>A0A0Z8ISQ5</accession>
<name>A0A0Z8ISQ5_STRSU</name>
<dbReference type="CDD" id="cd17748">
    <property type="entry name" value="BRCT_DNA_ligase_like"/>
    <property type="match status" value="1"/>
</dbReference>
<dbReference type="FunFam" id="3.30.420.10:FF:000045">
    <property type="entry name" value="3'-5' exonuclease DinG"/>
    <property type="match status" value="1"/>
</dbReference>
<keyword evidence="1 9" id="KW-0808">Transferase</keyword>
<keyword evidence="4" id="KW-0540">Nuclease</keyword>
<evidence type="ECO:0000256" key="2">
    <source>
        <dbReference type="ARBA" id="ARBA00022695"/>
    </source>
</evidence>
<dbReference type="GO" id="GO:0008408">
    <property type="term" value="F:3'-5' exonuclease activity"/>
    <property type="evidence" value="ECO:0007669"/>
    <property type="project" value="TreeGrafter"/>
</dbReference>
<dbReference type="PROSITE" id="PS50172">
    <property type="entry name" value="BRCT"/>
    <property type="match status" value="1"/>
</dbReference>
<keyword evidence="5 9" id="KW-0269">Exonuclease</keyword>
<dbReference type="InterPro" id="IPR036397">
    <property type="entry name" value="RNaseH_sf"/>
</dbReference>
<evidence type="ECO:0000256" key="1">
    <source>
        <dbReference type="ARBA" id="ARBA00022679"/>
    </source>
</evidence>
<protein>
    <recommendedName>
        <fullName evidence="7">DNA polymerase III polC-type</fullName>
    </recommendedName>
</protein>
<evidence type="ECO:0000256" key="6">
    <source>
        <dbReference type="ARBA" id="ARBA00022932"/>
    </source>
</evidence>
<evidence type="ECO:0000256" key="7">
    <source>
        <dbReference type="ARBA" id="ARBA00070925"/>
    </source>
</evidence>
<dbReference type="InterPro" id="IPR001357">
    <property type="entry name" value="BRCT_dom"/>
</dbReference>
<keyword evidence="9" id="KW-0067">ATP-binding</keyword>
<dbReference type="Proteomes" id="UP000074850">
    <property type="component" value="Unassembled WGS sequence"/>
</dbReference>
<evidence type="ECO:0000259" key="8">
    <source>
        <dbReference type="PROSITE" id="PS50172"/>
    </source>
</evidence>
<dbReference type="PANTHER" id="PTHR30231:SF42">
    <property type="entry name" value="EXONUCLEASE"/>
    <property type="match status" value="1"/>
</dbReference>
<evidence type="ECO:0000256" key="3">
    <source>
        <dbReference type="ARBA" id="ARBA00022705"/>
    </source>
</evidence>
<reference evidence="9 10" key="1">
    <citation type="submission" date="2016-02" db="EMBL/GenBank/DDBJ databases">
        <authorList>
            <consortium name="Pathogen Informatics"/>
        </authorList>
    </citation>
    <scope>NUCLEOTIDE SEQUENCE [LARGE SCALE GENOMIC DNA]</scope>
    <source>
        <strain evidence="9 10">LSS64</strain>
    </source>
</reference>
<sequence length="306" mass="35019">MNSFVALDVETANYFRGSLCAIGLVKFENGKITDFFYSHINPEEEFDPFNTFIHGITPEHVKDAPTFPTLRPKLIEFIDGLPVVAHFAQFDMNALKDAYIKYQLPFDDIRYFCSYYVSKFAYPGQISYKLNHLAEVFNFELIHHEALSDAKVCGQLICKMMELTGNTDLETFLTSLRYKKFGMLGEHGFTRTSIRHKYSPKNKFYIPTEEEQANMDQTNPVYGARFVFTGKLEHFTRQEAAKEIALLGGIPEGNVTTKTNYLVIGEQDFRIVGQSGQSNKMRKAFELLGTGQEIEILSELDFLKLL</sequence>
<dbReference type="GO" id="GO:0006260">
    <property type="term" value="P:DNA replication"/>
    <property type="evidence" value="ECO:0007669"/>
    <property type="project" value="UniProtKB-KW"/>
</dbReference>
<keyword evidence="9" id="KW-0347">Helicase</keyword>
<proteinExistence type="predicted"/>
<keyword evidence="6" id="KW-0239">DNA-directed DNA polymerase</keyword>
<keyword evidence="9" id="KW-0547">Nucleotide-binding</keyword>
<dbReference type="PANTHER" id="PTHR30231">
    <property type="entry name" value="DNA POLYMERASE III SUBUNIT EPSILON"/>
    <property type="match status" value="1"/>
</dbReference>
<feature type="domain" description="BRCT" evidence="8">
    <location>
        <begin position="216"/>
        <end position="306"/>
    </location>
</feature>
<evidence type="ECO:0000313" key="9">
    <source>
        <dbReference type="EMBL" id="CYV40950.1"/>
    </source>
</evidence>
<dbReference type="GO" id="GO:0003676">
    <property type="term" value="F:nucleic acid binding"/>
    <property type="evidence" value="ECO:0007669"/>
    <property type="project" value="InterPro"/>
</dbReference>
<dbReference type="GO" id="GO:0004386">
    <property type="term" value="F:helicase activity"/>
    <property type="evidence" value="ECO:0007669"/>
    <property type="project" value="UniProtKB-KW"/>
</dbReference>
<evidence type="ECO:0000256" key="4">
    <source>
        <dbReference type="ARBA" id="ARBA00022722"/>
    </source>
</evidence>
<dbReference type="GO" id="GO:0003887">
    <property type="term" value="F:DNA-directed DNA polymerase activity"/>
    <property type="evidence" value="ECO:0007669"/>
    <property type="project" value="UniProtKB-KW"/>
</dbReference>
<dbReference type="GO" id="GO:0005829">
    <property type="term" value="C:cytosol"/>
    <property type="evidence" value="ECO:0007669"/>
    <property type="project" value="TreeGrafter"/>
</dbReference>
<dbReference type="EMBL" id="FIHM01000035">
    <property type="protein sequence ID" value="CYV40950.1"/>
    <property type="molecule type" value="Genomic_DNA"/>
</dbReference>
<gene>
    <name evidence="9" type="primary">dinG_2</name>
    <name evidence="9" type="ORF">ERS132426_01509</name>
</gene>
<evidence type="ECO:0000256" key="5">
    <source>
        <dbReference type="ARBA" id="ARBA00022839"/>
    </source>
</evidence>
<organism evidence="9 10">
    <name type="scientific">Streptococcus suis</name>
    <dbReference type="NCBI Taxonomy" id="1307"/>
    <lineage>
        <taxon>Bacteria</taxon>
        <taxon>Bacillati</taxon>
        <taxon>Bacillota</taxon>
        <taxon>Bacilli</taxon>
        <taxon>Lactobacillales</taxon>
        <taxon>Streptococcaceae</taxon>
        <taxon>Streptococcus</taxon>
    </lineage>
</organism>
<dbReference type="SMART" id="SM00479">
    <property type="entry name" value="EXOIII"/>
    <property type="match status" value="1"/>
</dbReference>
<dbReference type="InterPro" id="IPR013520">
    <property type="entry name" value="Ribonucl_H"/>
</dbReference>
<keyword evidence="3" id="KW-0235">DNA replication</keyword>
<evidence type="ECO:0000313" key="10">
    <source>
        <dbReference type="Proteomes" id="UP000074850"/>
    </source>
</evidence>